<gene>
    <name evidence="4" type="primary">fliE</name>
    <name evidence="4" type="ORF">HWN40_01185</name>
</gene>
<dbReference type="RefSeq" id="WP_176964046.1">
    <property type="nucleotide sequence ID" value="NZ_CP058215.1"/>
</dbReference>
<name>A0A7D5I3N9_9EURY</name>
<dbReference type="InterPro" id="IPR022970">
    <property type="entry name" value="NTP_hydrolase-rel"/>
</dbReference>
<dbReference type="PANTHER" id="PTHR41930:SF1">
    <property type="entry name" value="DEPHOSPHO-COA KINASE"/>
    <property type="match status" value="1"/>
</dbReference>
<evidence type="ECO:0000256" key="3">
    <source>
        <dbReference type="HAMAP-Rule" id="MF_01111"/>
    </source>
</evidence>
<dbReference type="Gene3D" id="3.40.50.300">
    <property type="entry name" value="P-loop containing nucleotide triphosphate hydrolases"/>
    <property type="match status" value="1"/>
</dbReference>
<keyword evidence="4" id="KW-0282">Flagellum</keyword>
<reference evidence="4 5" key="1">
    <citation type="submission" date="2020-06" db="EMBL/GenBank/DDBJ databases">
        <title>Methanolobus halotolerans sp. nov., isolated from a saline lake Tus in Siberia.</title>
        <authorList>
            <person name="Shen Y."/>
            <person name="Chen S.-C."/>
            <person name="Lai M.-C."/>
            <person name="Huang H.-H."/>
            <person name="Chiu H.-H."/>
            <person name="Tang S.-L."/>
            <person name="Rogozin D.Y."/>
            <person name="Degermendzhy A.G."/>
        </authorList>
    </citation>
    <scope>NUCLEOTIDE SEQUENCE [LARGE SCALE GENOMIC DNA]</scope>
    <source>
        <strain evidence="4 5">DSM 21339</strain>
    </source>
</reference>
<dbReference type="OrthoDB" id="85381at2157"/>
<dbReference type="EMBL" id="CP058215">
    <property type="protein sequence ID" value="QLC48983.1"/>
    <property type="molecule type" value="Genomic_DNA"/>
</dbReference>
<feature type="binding site" evidence="3">
    <location>
        <begin position="9"/>
        <end position="16"/>
    </location>
    <ligand>
        <name>ATP</name>
        <dbReference type="ChEBI" id="CHEBI:30616"/>
    </ligand>
</feature>
<organism evidence="4 5">
    <name type="scientific">Methanolobus zinderi</name>
    <dbReference type="NCBI Taxonomy" id="536044"/>
    <lineage>
        <taxon>Archaea</taxon>
        <taxon>Methanobacteriati</taxon>
        <taxon>Methanobacteriota</taxon>
        <taxon>Stenosarchaea group</taxon>
        <taxon>Methanomicrobia</taxon>
        <taxon>Methanosarcinales</taxon>
        <taxon>Methanosarcinaceae</taxon>
        <taxon>Methanolobus</taxon>
    </lineage>
</organism>
<keyword evidence="1 3" id="KW-0547">Nucleotide-binding</keyword>
<evidence type="ECO:0000313" key="4">
    <source>
        <dbReference type="EMBL" id="QLC48983.1"/>
    </source>
</evidence>
<dbReference type="Proteomes" id="UP000509594">
    <property type="component" value="Chromosome"/>
</dbReference>
<keyword evidence="4" id="KW-0966">Cell projection</keyword>
<accession>A0A7D5I3N9</accession>
<dbReference type="AlphaFoldDB" id="A0A7D5I3N9"/>
<dbReference type="GO" id="GO:0005524">
    <property type="term" value="F:ATP binding"/>
    <property type="evidence" value="ECO:0007669"/>
    <property type="project" value="UniProtKB-UniRule"/>
</dbReference>
<protein>
    <recommendedName>
        <fullName evidence="3">UPF0200 protein HWN40_01185</fullName>
    </recommendedName>
</protein>
<keyword evidence="4" id="KW-0969">Cilium</keyword>
<dbReference type="PANTHER" id="PTHR41930">
    <property type="entry name" value="UPF0200 PROTEIN MJ1399"/>
    <property type="match status" value="1"/>
</dbReference>
<keyword evidence="5" id="KW-1185">Reference proteome</keyword>
<dbReference type="HAMAP" id="MF_01111">
    <property type="entry name" value="UPF0200"/>
    <property type="match status" value="1"/>
</dbReference>
<proteinExistence type="inferred from homology"/>
<evidence type="ECO:0000256" key="2">
    <source>
        <dbReference type="ARBA" id="ARBA00022840"/>
    </source>
</evidence>
<dbReference type="InterPro" id="IPR027417">
    <property type="entry name" value="P-loop_NTPase"/>
</dbReference>
<dbReference type="GeneID" id="55820246"/>
<comment type="similarity">
    <text evidence="3">Belongs to the UPF0200 family.</text>
</comment>
<evidence type="ECO:0000313" key="5">
    <source>
        <dbReference type="Proteomes" id="UP000509594"/>
    </source>
</evidence>
<dbReference type="SUPFAM" id="SSF52540">
    <property type="entry name" value="P-loop containing nucleoside triphosphate hydrolases"/>
    <property type="match status" value="1"/>
</dbReference>
<keyword evidence="2 3" id="KW-0067">ATP-binding</keyword>
<sequence>MTRILAFVGMPASGKSEASAVLRRKGIAVINMGDVIREEVVRRGLEPTDANTGGVGTELRETEGRDAVARRCVPKIKEADSDFIGIDGVRSVPEVECFKEAFGDDFTLVSIDSPLEVRFARVMARKRSDDMQDIDALKVRDERELGWGMGEAMDKADIVITNNSSLEEFSKKIRALVE</sequence>
<dbReference type="Pfam" id="PF13207">
    <property type="entry name" value="AAA_17"/>
    <property type="match status" value="1"/>
</dbReference>
<dbReference type="KEGG" id="mzi:HWN40_01185"/>
<evidence type="ECO:0000256" key="1">
    <source>
        <dbReference type="ARBA" id="ARBA00022741"/>
    </source>
</evidence>